<evidence type="ECO:0000313" key="2">
    <source>
        <dbReference type="EMBL" id="KAK4500366.1"/>
    </source>
</evidence>
<gene>
    <name evidence="2" type="ORF">PRZ48_008555</name>
</gene>
<keyword evidence="3" id="KW-1185">Reference proteome</keyword>
<dbReference type="EMBL" id="JAXOVC010000006">
    <property type="protein sequence ID" value="KAK4500366.1"/>
    <property type="molecule type" value="Genomic_DNA"/>
</dbReference>
<reference evidence="2 3" key="1">
    <citation type="journal article" date="2023" name="G3 (Bethesda)">
        <title>A chromosome-level genome assembly of Zasmidium syzygii isolated from banana leaves.</title>
        <authorList>
            <person name="van Westerhoven A.C."/>
            <person name="Mehrabi R."/>
            <person name="Talebi R."/>
            <person name="Steentjes M.B.F."/>
            <person name="Corcolon B."/>
            <person name="Chong P.A."/>
            <person name="Kema G.H.J."/>
            <person name="Seidl M.F."/>
        </authorList>
    </citation>
    <scope>NUCLEOTIDE SEQUENCE [LARGE SCALE GENOMIC DNA]</scope>
    <source>
        <strain evidence="2 3">P124</strain>
    </source>
</reference>
<evidence type="ECO:0000256" key="1">
    <source>
        <dbReference type="SAM" id="MobiDB-lite"/>
    </source>
</evidence>
<feature type="compositionally biased region" description="Polar residues" evidence="1">
    <location>
        <begin position="23"/>
        <end position="43"/>
    </location>
</feature>
<feature type="compositionally biased region" description="Polar residues" evidence="1">
    <location>
        <begin position="53"/>
        <end position="65"/>
    </location>
</feature>
<sequence>MKSSNSMKSTMAGTPLQHRQRQRPSASRADQTPSYASPTIASRSKSRLADGSESPSRPNTSPRQHQPSRDFKTYSLSTKASRRRSLWQGPFRFLDLPADIRNIIYDFVAEDCIRKSSKGRPTRYASQKAMVTPNRTPSPHWPLPYSYSQKLPPLFLVKSKQIREEFGSYIFTQQHITFVSWTFEGVNDLFRLIGLVNCKRLMDNENAYLQIWHSLPISKECRITLKVFGAWSWTDFSKFVDDEGLWQVTLARKDFKGQKA</sequence>
<organism evidence="2 3">
    <name type="scientific">Zasmidium cellare</name>
    <name type="common">Wine cellar mold</name>
    <name type="synonym">Racodium cellare</name>
    <dbReference type="NCBI Taxonomy" id="395010"/>
    <lineage>
        <taxon>Eukaryota</taxon>
        <taxon>Fungi</taxon>
        <taxon>Dikarya</taxon>
        <taxon>Ascomycota</taxon>
        <taxon>Pezizomycotina</taxon>
        <taxon>Dothideomycetes</taxon>
        <taxon>Dothideomycetidae</taxon>
        <taxon>Mycosphaerellales</taxon>
        <taxon>Mycosphaerellaceae</taxon>
        <taxon>Zasmidium</taxon>
    </lineage>
</organism>
<evidence type="ECO:0000313" key="3">
    <source>
        <dbReference type="Proteomes" id="UP001305779"/>
    </source>
</evidence>
<protein>
    <submittedName>
        <fullName evidence="2">Uncharacterized protein</fullName>
    </submittedName>
</protein>
<name>A0ABR0EGI0_ZASCE</name>
<accession>A0ABR0EGI0</accession>
<proteinExistence type="predicted"/>
<feature type="region of interest" description="Disordered" evidence="1">
    <location>
        <begin position="1"/>
        <end position="77"/>
    </location>
</feature>
<feature type="compositionally biased region" description="Polar residues" evidence="1">
    <location>
        <begin position="1"/>
        <end position="12"/>
    </location>
</feature>
<comment type="caution">
    <text evidence="2">The sequence shown here is derived from an EMBL/GenBank/DDBJ whole genome shotgun (WGS) entry which is preliminary data.</text>
</comment>
<dbReference type="Proteomes" id="UP001305779">
    <property type="component" value="Unassembled WGS sequence"/>
</dbReference>